<accession>A0A7D7WCC8</accession>
<keyword evidence="2" id="KW-0808">Transferase</keyword>
<keyword evidence="2" id="KW-0489">Methyltransferase</keyword>
<dbReference type="EMBL" id="CP043732">
    <property type="protein sequence ID" value="QMU98015.1"/>
    <property type="molecule type" value="Genomic_DNA"/>
</dbReference>
<organism evidence="2 3">
    <name type="scientific">Microbacterium esteraromaticum</name>
    <dbReference type="NCBI Taxonomy" id="57043"/>
    <lineage>
        <taxon>Bacteria</taxon>
        <taxon>Bacillati</taxon>
        <taxon>Actinomycetota</taxon>
        <taxon>Actinomycetes</taxon>
        <taxon>Micrococcales</taxon>
        <taxon>Microbacteriaceae</taxon>
        <taxon>Microbacterium</taxon>
    </lineage>
</organism>
<dbReference type="InterPro" id="IPR013216">
    <property type="entry name" value="Methyltransf_11"/>
</dbReference>
<dbReference type="PANTHER" id="PTHR43861">
    <property type="entry name" value="TRANS-ACONITATE 2-METHYLTRANSFERASE-RELATED"/>
    <property type="match status" value="1"/>
</dbReference>
<proteinExistence type="predicted"/>
<evidence type="ECO:0000313" key="2">
    <source>
        <dbReference type="EMBL" id="QMU98015.1"/>
    </source>
</evidence>
<dbReference type="SUPFAM" id="SSF53335">
    <property type="entry name" value="S-adenosyl-L-methionine-dependent methyltransferases"/>
    <property type="match status" value="1"/>
</dbReference>
<sequence length="266" mass="28367">MSWAGTGEAYAASYAALCAGTGERLREIAGPARDRTLLDVGAGDGTLAAAWTHAGWQVTAAEPEPSMREAAAARHPDLRLVADGLPGLTFGDRAFDIVTANFVLNHVPDPRAAAAELRRVADHLVIATTWSSSPTTLWADVIARAGLPRASGARLPAEKDFERTSDGFARMLADAGWHPEVDELTWTWLAEPDALWRSVAGGVAGAGAYYATLADTDRRRFRAAFDELVADRLDGGRMPITQTAAIAVERLGRRRSSAPVAGIRPR</sequence>
<protein>
    <submittedName>
        <fullName evidence="2">Class I SAM-dependent methyltransferase</fullName>
    </submittedName>
</protein>
<dbReference type="CDD" id="cd02440">
    <property type="entry name" value="AdoMet_MTases"/>
    <property type="match status" value="1"/>
</dbReference>
<name>A0A7D7WCC8_9MICO</name>
<evidence type="ECO:0000259" key="1">
    <source>
        <dbReference type="Pfam" id="PF08241"/>
    </source>
</evidence>
<dbReference type="Proteomes" id="UP000515708">
    <property type="component" value="Chromosome"/>
</dbReference>
<dbReference type="Gene3D" id="3.40.50.150">
    <property type="entry name" value="Vaccinia Virus protein VP39"/>
    <property type="match status" value="1"/>
</dbReference>
<dbReference type="AlphaFoldDB" id="A0A7D7WCC8"/>
<evidence type="ECO:0000313" key="3">
    <source>
        <dbReference type="Proteomes" id="UP000515708"/>
    </source>
</evidence>
<dbReference type="RefSeq" id="WP_182253027.1">
    <property type="nucleotide sequence ID" value="NZ_CP043732.1"/>
</dbReference>
<feature type="domain" description="Methyltransferase type 11" evidence="1">
    <location>
        <begin position="38"/>
        <end position="120"/>
    </location>
</feature>
<dbReference type="Pfam" id="PF08241">
    <property type="entry name" value="Methyltransf_11"/>
    <property type="match status" value="1"/>
</dbReference>
<dbReference type="GO" id="GO:0032259">
    <property type="term" value="P:methylation"/>
    <property type="evidence" value="ECO:0007669"/>
    <property type="project" value="UniProtKB-KW"/>
</dbReference>
<gene>
    <name evidence="2" type="ORF">FVO59_13000</name>
</gene>
<dbReference type="GO" id="GO:0008757">
    <property type="term" value="F:S-adenosylmethionine-dependent methyltransferase activity"/>
    <property type="evidence" value="ECO:0007669"/>
    <property type="project" value="InterPro"/>
</dbReference>
<dbReference type="InterPro" id="IPR029063">
    <property type="entry name" value="SAM-dependent_MTases_sf"/>
</dbReference>
<reference evidence="2 3" key="1">
    <citation type="journal article" date="2020" name="Front. Microbiol.">
        <title>Design of Bacterial Strain-Specific qPCR Assays Using NGS Data and Publicly Available Resources and Its Application to Track Biocontrol Strains.</title>
        <authorList>
            <person name="Hernandez I."/>
            <person name="Sant C."/>
            <person name="Martinez R."/>
            <person name="Fernandez C."/>
        </authorList>
    </citation>
    <scope>NUCLEOTIDE SEQUENCE [LARGE SCALE GENOMIC DNA]</scope>
    <source>
        <strain evidence="2 3">B24</strain>
    </source>
</reference>